<comment type="caution">
    <text evidence="1">The sequence shown here is derived from an EMBL/GenBank/DDBJ whole genome shotgun (WGS) entry which is preliminary data.</text>
</comment>
<accession>A0A1E5V686</accession>
<reference evidence="1 2" key="1">
    <citation type="submission" date="2016-09" db="EMBL/GenBank/DDBJ databases">
        <title>The draft genome of Dichanthelium oligosanthes: A C3 panicoid grass species.</title>
        <authorList>
            <person name="Studer A.J."/>
            <person name="Schnable J.C."/>
            <person name="Brutnell T.P."/>
        </authorList>
    </citation>
    <scope>NUCLEOTIDE SEQUENCE [LARGE SCALE GENOMIC DNA]</scope>
    <source>
        <strain evidence="2">cv. Kellogg 1175</strain>
        <tissue evidence="1">Leaf</tissue>
    </source>
</reference>
<dbReference type="AlphaFoldDB" id="A0A1E5V686"/>
<name>A0A1E5V686_9POAL</name>
<evidence type="ECO:0000313" key="1">
    <source>
        <dbReference type="EMBL" id="OEL20680.1"/>
    </source>
</evidence>
<protein>
    <submittedName>
        <fullName evidence="1">Chalcone synthase WHP1</fullName>
    </submittedName>
</protein>
<dbReference type="EMBL" id="LWDX02049957">
    <property type="protein sequence ID" value="OEL20680.1"/>
    <property type="molecule type" value="Genomic_DNA"/>
</dbReference>
<dbReference type="OrthoDB" id="1806309at2759"/>
<keyword evidence="2" id="KW-1185">Reference proteome</keyword>
<feature type="non-terminal residue" evidence="1">
    <location>
        <position position="1"/>
    </location>
</feature>
<sequence>PCSDGNAVENDGLDGVAKAKAKEDTLVHAFAGCALFVLGRPFPHLVKDEEDASIYMFPYSARAWRMARIRALSRSALASIMFSMVGPARCATQKIEFQYEMPSGAKASSSNCSMFMEISSGTFSFRWKVSPTSRRWPSTAPSEPGRMVCLDDTS</sequence>
<evidence type="ECO:0000313" key="2">
    <source>
        <dbReference type="Proteomes" id="UP000095767"/>
    </source>
</evidence>
<gene>
    <name evidence="1" type="ORF">BAE44_0018301</name>
</gene>
<dbReference type="Proteomes" id="UP000095767">
    <property type="component" value="Unassembled WGS sequence"/>
</dbReference>
<proteinExistence type="predicted"/>
<organism evidence="1 2">
    <name type="scientific">Dichanthelium oligosanthes</name>
    <dbReference type="NCBI Taxonomy" id="888268"/>
    <lineage>
        <taxon>Eukaryota</taxon>
        <taxon>Viridiplantae</taxon>
        <taxon>Streptophyta</taxon>
        <taxon>Embryophyta</taxon>
        <taxon>Tracheophyta</taxon>
        <taxon>Spermatophyta</taxon>
        <taxon>Magnoliopsida</taxon>
        <taxon>Liliopsida</taxon>
        <taxon>Poales</taxon>
        <taxon>Poaceae</taxon>
        <taxon>PACMAD clade</taxon>
        <taxon>Panicoideae</taxon>
        <taxon>Panicodae</taxon>
        <taxon>Paniceae</taxon>
        <taxon>Dichantheliinae</taxon>
        <taxon>Dichanthelium</taxon>
    </lineage>
</organism>